<dbReference type="InterPro" id="IPR011009">
    <property type="entry name" value="Kinase-like_dom_sf"/>
</dbReference>
<name>A0A9D4V561_ADICA</name>
<dbReference type="Pfam" id="PF07714">
    <property type="entry name" value="PK_Tyr_Ser-Thr"/>
    <property type="match status" value="1"/>
</dbReference>
<dbReference type="InterPro" id="IPR001245">
    <property type="entry name" value="Ser-Thr/Tyr_kinase_cat_dom"/>
</dbReference>
<evidence type="ECO:0000256" key="1">
    <source>
        <dbReference type="ARBA" id="ARBA00004162"/>
    </source>
</evidence>
<keyword evidence="7 16" id="KW-0812">Transmembrane</keyword>
<keyword evidence="13 16" id="KW-1133">Transmembrane helix</keyword>
<keyword evidence="14 16" id="KW-0472">Membrane</keyword>
<keyword evidence="4" id="KW-0723">Serine/threonine-protein kinase</keyword>
<dbReference type="InterPro" id="IPR032675">
    <property type="entry name" value="LRR_dom_sf"/>
</dbReference>
<dbReference type="OrthoDB" id="676979at2759"/>
<reference evidence="18 19" key="1">
    <citation type="submission" date="2021-01" db="EMBL/GenBank/DDBJ databases">
        <title>Adiantum capillus-veneris genome.</title>
        <authorList>
            <person name="Fang Y."/>
            <person name="Liao Q."/>
        </authorList>
    </citation>
    <scope>NUCLEOTIDE SEQUENCE [LARGE SCALE GENOMIC DNA]</scope>
    <source>
        <strain evidence="18">H3</strain>
        <tissue evidence="18">Leaf</tissue>
    </source>
</reference>
<dbReference type="Pfam" id="PF13855">
    <property type="entry name" value="LRR_8"/>
    <property type="match status" value="2"/>
</dbReference>
<dbReference type="Gene3D" id="3.80.10.10">
    <property type="entry name" value="Ribonuclease Inhibitor"/>
    <property type="match status" value="3"/>
</dbReference>
<keyword evidence="11" id="KW-0418">Kinase</keyword>
<evidence type="ECO:0000256" key="6">
    <source>
        <dbReference type="ARBA" id="ARBA00022679"/>
    </source>
</evidence>
<evidence type="ECO:0000256" key="16">
    <source>
        <dbReference type="SAM" id="Phobius"/>
    </source>
</evidence>
<dbReference type="SMART" id="SM00369">
    <property type="entry name" value="LRR_TYP"/>
    <property type="match status" value="8"/>
</dbReference>
<keyword evidence="15" id="KW-0325">Glycoprotein</keyword>
<dbReference type="InterPro" id="IPR001611">
    <property type="entry name" value="Leu-rich_rpt"/>
</dbReference>
<evidence type="ECO:0000256" key="2">
    <source>
        <dbReference type="ARBA" id="ARBA00009592"/>
    </source>
</evidence>
<evidence type="ECO:0000259" key="17">
    <source>
        <dbReference type="PROSITE" id="PS50011"/>
    </source>
</evidence>
<evidence type="ECO:0000256" key="14">
    <source>
        <dbReference type="ARBA" id="ARBA00023136"/>
    </source>
</evidence>
<dbReference type="PROSITE" id="PS50011">
    <property type="entry name" value="PROTEIN_KINASE_DOM"/>
    <property type="match status" value="1"/>
</dbReference>
<dbReference type="GO" id="GO:0004674">
    <property type="term" value="F:protein serine/threonine kinase activity"/>
    <property type="evidence" value="ECO:0007669"/>
    <property type="project" value="UniProtKB-KW"/>
</dbReference>
<evidence type="ECO:0000256" key="3">
    <source>
        <dbReference type="ARBA" id="ARBA00022475"/>
    </source>
</evidence>
<dbReference type="InterPro" id="IPR000719">
    <property type="entry name" value="Prot_kinase_dom"/>
</dbReference>
<evidence type="ECO:0000256" key="13">
    <source>
        <dbReference type="ARBA" id="ARBA00022989"/>
    </source>
</evidence>
<dbReference type="FunFam" id="3.80.10.10:FF:000111">
    <property type="entry name" value="LRR receptor-like serine/threonine-protein kinase ERECTA"/>
    <property type="match status" value="1"/>
</dbReference>
<dbReference type="AlphaFoldDB" id="A0A9D4V561"/>
<evidence type="ECO:0000256" key="9">
    <source>
        <dbReference type="ARBA" id="ARBA00022737"/>
    </source>
</evidence>
<comment type="caution">
    <text evidence="18">The sequence shown here is derived from an EMBL/GenBank/DDBJ whole genome shotgun (WGS) entry which is preliminary data.</text>
</comment>
<evidence type="ECO:0000256" key="7">
    <source>
        <dbReference type="ARBA" id="ARBA00022692"/>
    </source>
</evidence>
<proteinExistence type="inferred from homology"/>
<evidence type="ECO:0000256" key="8">
    <source>
        <dbReference type="ARBA" id="ARBA00022729"/>
    </source>
</evidence>
<keyword evidence="8" id="KW-0732">Signal</keyword>
<dbReference type="PANTHER" id="PTHR45974:SF272">
    <property type="entry name" value="LEUCINE RICH REPEAT FAMILY PROTEIN, EXPRESSED"/>
    <property type="match status" value="1"/>
</dbReference>
<feature type="transmembrane region" description="Helical" evidence="16">
    <location>
        <begin position="519"/>
        <end position="541"/>
    </location>
</feature>
<evidence type="ECO:0000313" key="19">
    <source>
        <dbReference type="Proteomes" id="UP000886520"/>
    </source>
</evidence>
<evidence type="ECO:0000256" key="11">
    <source>
        <dbReference type="ARBA" id="ARBA00022777"/>
    </source>
</evidence>
<evidence type="ECO:0000256" key="10">
    <source>
        <dbReference type="ARBA" id="ARBA00022741"/>
    </source>
</evidence>
<accession>A0A9D4V561</accession>
<dbReference type="Gene3D" id="1.10.510.10">
    <property type="entry name" value="Transferase(Phosphotransferase) domain 1"/>
    <property type="match status" value="2"/>
</dbReference>
<evidence type="ECO:0000256" key="15">
    <source>
        <dbReference type="ARBA" id="ARBA00023180"/>
    </source>
</evidence>
<dbReference type="Pfam" id="PF00560">
    <property type="entry name" value="LRR_1"/>
    <property type="match status" value="2"/>
</dbReference>
<dbReference type="Proteomes" id="UP000886520">
    <property type="component" value="Chromosome 5"/>
</dbReference>
<dbReference type="PRINTS" id="PR00019">
    <property type="entry name" value="LEURICHRPT"/>
</dbReference>
<keyword evidence="12" id="KW-0067">ATP-binding</keyword>
<keyword evidence="5" id="KW-0433">Leucine-rich repeat</keyword>
<evidence type="ECO:0000256" key="5">
    <source>
        <dbReference type="ARBA" id="ARBA00022614"/>
    </source>
</evidence>
<dbReference type="PROSITE" id="PS51450">
    <property type="entry name" value="LRR"/>
    <property type="match status" value="1"/>
</dbReference>
<dbReference type="SUPFAM" id="SSF52058">
    <property type="entry name" value="L domain-like"/>
    <property type="match status" value="2"/>
</dbReference>
<dbReference type="GO" id="GO:0005524">
    <property type="term" value="F:ATP binding"/>
    <property type="evidence" value="ECO:0007669"/>
    <property type="project" value="UniProtKB-KW"/>
</dbReference>
<evidence type="ECO:0000313" key="18">
    <source>
        <dbReference type="EMBL" id="KAI5079521.1"/>
    </source>
</evidence>
<dbReference type="GO" id="GO:0005886">
    <property type="term" value="C:plasma membrane"/>
    <property type="evidence" value="ECO:0007669"/>
    <property type="project" value="UniProtKB-SubCell"/>
</dbReference>
<sequence>MQANSAAGRRRFQVTPPPSWTIAHRSWNMHPPQSWLTLAADVDLLLEFKKTIVKKDPLSVLASWAPNSRNDYCNWYGITCSRDASITWVDSILLASSQLEFIMWDGFATFRQLRFINFSDNSISGSIPTQLGHLTTLVSLDLSSNRLAGSLPSSFNVLSMLQTLVLGSNGLIGAVPNGLCRLTSLRILDMSYNSLTGLTADLNECKKLEVLNLEHNNIESDISQIPFSQLKSLRIINIGSNRFKGALTKELSRSNTITVMQLQDNAISGRIPGALGLLTMLTVLDLSSNLLNDLIPETIGNLALLEDLSLSQNMFTGIIPSSLGALTGLSRRLDLSQNKFIGMVPVALGSMKWVKSIDLSGNMLSGNLPPSLGGCESLLLLDLSRNHLSGSIPPTWINMASLMELNLSSNDLTGVIPSELGQITLLSTLDLSWNRLNGNIPGTLTNLKNLEMLDLSSNLLSGEVPDTPLFRSLGKSSFLNNSNLCGVVLNFSCSADSGGTDSRVKNVDLKTLLAQAPHILRYMGIAFLAIMLSFVLVLILFKLCYIEKYEALVDCLETRCSMVVVCLSCLHLTTWHPRIPLQTLQQATENFKDNNIVGFGTRSTIYKGFMTESLLWQGEKMVAVKRIKQTTSEIQKIVKQCRVLAKLNDQNVVKVLDWRATGEEIFILLDFYVNGDLENFLYNPNTVSRLEMLQRLQIAIDVAQEFGCTPFWVKAGRIAPECLTGQVLSKEAEVFSYGIFLLELITRKKPSTSGFALENSLSAWVQNRFCAKGIEIADPILLNTTYNYENLLSFIYLALSCSDQTQGNRPNVRDVVTTLQQLRNAEIEAMSFQR</sequence>
<dbReference type="SUPFAM" id="SSF56112">
    <property type="entry name" value="Protein kinase-like (PK-like)"/>
    <property type="match status" value="1"/>
</dbReference>
<dbReference type="EMBL" id="JABFUD020000005">
    <property type="protein sequence ID" value="KAI5079521.1"/>
    <property type="molecule type" value="Genomic_DNA"/>
</dbReference>
<comment type="subcellular location">
    <subcellularLocation>
        <location evidence="1">Cell membrane</location>
        <topology evidence="1">Single-pass membrane protein</topology>
    </subcellularLocation>
</comment>
<keyword evidence="6" id="KW-0808">Transferase</keyword>
<organism evidence="18 19">
    <name type="scientific">Adiantum capillus-veneris</name>
    <name type="common">Maidenhair fern</name>
    <dbReference type="NCBI Taxonomy" id="13818"/>
    <lineage>
        <taxon>Eukaryota</taxon>
        <taxon>Viridiplantae</taxon>
        <taxon>Streptophyta</taxon>
        <taxon>Embryophyta</taxon>
        <taxon>Tracheophyta</taxon>
        <taxon>Polypodiopsida</taxon>
        <taxon>Polypodiidae</taxon>
        <taxon>Polypodiales</taxon>
        <taxon>Pteridineae</taxon>
        <taxon>Pteridaceae</taxon>
        <taxon>Vittarioideae</taxon>
        <taxon>Adiantum</taxon>
    </lineage>
</organism>
<feature type="domain" description="Protein kinase" evidence="17">
    <location>
        <begin position="591"/>
        <end position="834"/>
    </location>
</feature>
<evidence type="ECO:0000256" key="12">
    <source>
        <dbReference type="ARBA" id="ARBA00022840"/>
    </source>
</evidence>
<keyword evidence="19" id="KW-1185">Reference proteome</keyword>
<gene>
    <name evidence="18" type="ORF">GOP47_0005000</name>
</gene>
<dbReference type="PANTHER" id="PTHR45974">
    <property type="entry name" value="RECEPTOR-LIKE PROTEIN 55"/>
    <property type="match status" value="1"/>
</dbReference>
<dbReference type="InterPro" id="IPR003591">
    <property type="entry name" value="Leu-rich_rpt_typical-subtyp"/>
</dbReference>
<dbReference type="InterPro" id="IPR055414">
    <property type="entry name" value="LRR_R13L4/SHOC2-like"/>
</dbReference>
<dbReference type="Pfam" id="PF08263">
    <property type="entry name" value="LRRNT_2"/>
    <property type="match status" value="1"/>
</dbReference>
<dbReference type="FunFam" id="3.80.10.10:FF:000095">
    <property type="entry name" value="LRR receptor-like serine/threonine-protein kinase GSO1"/>
    <property type="match status" value="1"/>
</dbReference>
<dbReference type="InterPro" id="IPR013210">
    <property type="entry name" value="LRR_N_plant-typ"/>
</dbReference>
<comment type="similarity">
    <text evidence="2">Belongs to the RLP family.</text>
</comment>
<dbReference type="Pfam" id="PF23598">
    <property type="entry name" value="LRR_14"/>
    <property type="match status" value="1"/>
</dbReference>
<evidence type="ECO:0000256" key="4">
    <source>
        <dbReference type="ARBA" id="ARBA00022527"/>
    </source>
</evidence>
<keyword evidence="10" id="KW-0547">Nucleotide-binding</keyword>
<keyword evidence="3" id="KW-1003">Cell membrane</keyword>
<keyword evidence="9" id="KW-0677">Repeat</keyword>
<protein>
    <recommendedName>
        <fullName evidence="17">Protein kinase domain-containing protein</fullName>
    </recommendedName>
</protein>